<proteinExistence type="predicted"/>
<dbReference type="EMBL" id="ASWL01000004">
    <property type="protein sequence ID" value="EOU20429.1"/>
    <property type="molecule type" value="Genomic_DNA"/>
</dbReference>
<organism evidence="2 4">
    <name type="scientific">Enterococcus avium ATCC 14025</name>
    <dbReference type="NCBI Taxonomy" id="1140002"/>
    <lineage>
        <taxon>Bacteria</taxon>
        <taxon>Bacillati</taxon>
        <taxon>Bacillota</taxon>
        <taxon>Bacilli</taxon>
        <taxon>Lactobacillales</taxon>
        <taxon>Enterococcaceae</taxon>
        <taxon>Enterococcus</taxon>
    </lineage>
</organism>
<sequence length="32" mass="3797">MFGNLFILFSDNLSNKQHRPYFTAAKQSKVFF</sequence>
<reference evidence="1 3" key="1">
    <citation type="submission" date="2013-03" db="EMBL/GenBank/DDBJ databases">
        <title>The Genome Sequence of Enterococcus avium ATCC_14025 (Illumina only assembly).</title>
        <authorList>
            <consortium name="The Broad Institute Genomics Platform"/>
            <consortium name="The Broad Institute Genome Sequencing Center for Infectious Disease"/>
            <person name="Earl A."/>
            <person name="Russ C."/>
            <person name="Gilmore M."/>
            <person name="Surin D."/>
            <person name="Walker B."/>
            <person name="Young S."/>
            <person name="Zeng Q."/>
            <person name="Gargeya S."/>
            <person name="Fitzgerald M."/>
            <person name="Haas B."/>
            <person name="Abouelleil A."/>
            <person name="Allen A.W."/>
            <person name="Alvarado L."/>
            <person name="Arachchi H.M."/>
            <person name="Berlin A.M."/>
            <person name="Chapman S.B."/>
            <person name="Gainer-Dewar J."/>
            <person name="Goldberg J."/>
            <person name="Griggs A."/>
            <person name="Gujja S."/>
            <person name="Hansen M."/>
            <person name="Howarth C."/>
            <person name="Imamovic A."/>
            <person name="Ireland A."/>
            <person name="Larimer J."/>
            <person name="McCowan C."/>
            <person name="Murphy C."/>
            <person name="Pearson M."/>
            <person name="Poon T.W."/>
            <person name="Priest M."/>
            <person name="Roberts A."/>
            <person name="Saif S."/>
            <person name="Shea T."/>
            <person name="Sisk P."/>
            <person name="Sykes S."/>
            <person name="Wortman J."/>
            <person name="Nusbaum C."/>
            <person name="Birren B."/>
        </authorList>
    </citation>
    <scope>NUCLEOTIDE SEQUENCE [LARGE SCALE GENOMIC DNA]</scope>
    <source>
        <strain evidence="1 3">ATCC 14025</strain>
    </source>
</reference>
<reference evidence="2 4" key="2">
    <citation type="submission" date="2013-03" db="EMBL/GenBank/DDBJ databases">
        <title>The Genome Sequence of Enterococcus avium ATCC_14025 (PacBio/Illumina hybrid assembly).</title>
        <authorList>
            <consortium name="The Broad Institute Genomics Platform"/>
            <consortium name="The Broad Institute Genome Sequencing Center for Infectious Disease"/>
            <person name="Earl A."/>
            <person name="Russ C."/>
            <person name="Gilmore M."/>
            <person name="Surin D."/>
            <person name="Walker B."/>
            <person name="Young S."/>
            <person name="Zeng Q."/>
            <person name="Gargeya S."/>
            <person name="Fitzgerald M."/>
            <person name="Haas B."/>
            <person name="Abouelleil A."/>
            <person name="Allen A.W."/>
            <person name="Alvarado L."/>
            <person name="Arachchi H.M."/>
            <person name="Berlin A.M."/>
            <person name="Chapman S.B."/>
            <person name="Gainer-Dewar J."/>
            <person name="Goldberg J."/>
            <person name="Griggs A."/>
            <person name="Gujja S."/>
            <person name="Hansen M."/>
            <person name="Howarth C."/>
            <person name="Imamovic A."/>
            <person name="Ireland A."/>
            <person name="Larimer J."/>
            <person name="McCowan C."/>
            <person name="Murphy C."/>
            <person name="Pearson M."/>
            <person name="Poon T.W."/>
            <person name="Priest M."/>
            <person name="Roberts A."/>
            <person name="Saif S."/>
            <person name="Shea T."/>
            <person name="Sisk P."/>
            <person name="Sykes S."/>
            <person name="Wortman J."/>
            <person name="Nusbaum C."/>
            <person name="Birren B."/>
        </authorList>
    </citation>
    <scope>NUCLEOTIDE SEQUENCE [LARGE SCALE GENOMIC DNA]</scope>
    <source>
        <strain evidence="2 4">ATCC 14025</strain>
    </source>
</reference>
<dbReference type="EMBL" id="AHYV01000032">
    <property type="protein sequence ID" value="EOT42132.1"/>
    <property type="molecule type" value="Genomic_DNA"/>
</dbReference>
<comment type="caution">
    <text evidence="2">The sequence shown here is derived from an EMBL/GenBank/DDBJ whole genome shotgun (WGS) entry which is preliminary data.</text>
</comment>
<evidence type="ECO:0000313" key="1">
    <source>
        <dbReference type="EMBL" id="EOT42132.1"/>
    </source>
</evidence>
<name>A0AAV3IYF4_ENTAV</name>
<protein>
    <submittedName>
        <fullName evidence="2">Uncharacterized protein</fullName>
    </submittedName>
</protein>
<dbReference type="Proteomes" id="UP000014107">
    <property type="component" value="Unassembled WGS sequence"/>
</dbReference>
<keyword evidence="3" id="KW-1185">Reference proteome</keyword>
<evidence type="ECO:0000313" key="4">
    <source>
        <dbReference type="Proteomes" id="UP000014107"/>
    </source>
</evidence>
<dbReference type="AlphaFoldDB" id="A0AAV3IYF4"/>
<dbReference type="Proteomes" id="UP000014104">
    <property type="component" value="Unassembled WGS sequence"/>
</dbReference>
<evidence type="ECO:0000313" key="3">
    <source>
        <dbReference type="Proteomes" id="UP000014104"/>
    </source>
</evidence>
<accession>A0AAV3IYF4</accession>
<evidence type="ECO:0000313" key="2">
    <source>
        <dbReference type="EMBL" id="EOU20429.1"/>
    </source>
</evidence>
<gene>
    <name evidence="2" type="ORF">I570_02876</name>
    <name evidence="1" type="ORF">OMU_03055</name>
</gene>